<evidence type="ECO:0000313" key="2">
    <source>
        <dbReference type="EMBL" id="MPN05213.1"/>
    </source>
</evidence>
<dbReference type="EMBL" id="VSSQ01051127">
    <property type="protein sequence ID" value="MPN05213.1"/>
    <property type="molecule type" value="Genomic_DNA"/>
</dbReference>
<name>A0A645EXI8_9ZZZZ</name>
<reference evidence="2" key="1">
    <citation type="submission" date="2019-08" db="EMBL/GenBank/DDBJ databases">
        <authorList>
            <person name="Kucharzyk K."/>
            <person name="Murdoch R.W."/>
            <person name="Higgins S."/>
            <person name="Loffler F."/>
        </authorList>
    </citation>
    <scope>NUCLEOTIDE SEQUENCE</scope>
</reference>
<gene>
    <name evidence="2" type="ORF">SDC9_152463</name>
</gene>
<feature type="transmembrane region" description="Helical" evidence="1">
    <location>
        <begin position="12"/>
        <end position="31"/>
    </location>
</feature>
<organism evidence="2">
    <name type="scientific">bioreactor metagenome</name>
    <dbReference type="NCBI Taxonomy" id="1076179"/>
    <lineage>
        <taxon>unclassified sequences</taxon>
        <taxon>metagenomes</taxon>
        <taxon>ecological metagenomes</taxon>
    </lineage>
</organism>
<dbReference type="AlphaFoldDB" id="A0A645EXI8"/>
<protein>
    <submittedName>
        <fullName evidence="2">Uncharacterized protein</fullName>
    </submittedName>
</protein>
<keyword evidence="1" id="KW-0472">Membrane</keyword>
<comment type="caution">
    <text evidence="2">The sequence shown here is derived from an EMBL/GenBank/DDBJ whole genome shotgun (WGS) entry which is preliminary data.</text>
</comment>
<proteinExistence type="predicted"/>
<sequence length="55" mass="6300">MAATRPVHEERSYLFLPRFFMVVIQVAGHLIQRSGLNFKSDAGIRRHCPEGIFTV</sequence>
<keyword evidence="1" id="KW-0812">Transmembrane</keyword>
<accession>A0A645EXI8</accession>
<evidence type="ECO:0000256" key="1">
    <source>
        <dbReference type="SAM" id="Phobius"/>
    </source>
</evidence>
<keyword evidence="1" id="KW-1133">Transmembrane helix</keyword>